<protein>
    <submittedName>
        <fullName evidence="1">Uncharacterized protein</fullName>
    </submittedName>
</protein>
<organism evidence="1">
    <name type="scientific">viral metagenome</name>
    <dbReference type="NCBI Taxonomy" id="1070528"/>
    <lineage>
        <taxon>unclassified sequences</taxon>
        <taxon>metagenomes</taxon>
        <taxon>organismal metagenomes</taxon>
    </lineage>
</organism>
<gene>
    <name evidence="2" type="ORF">MM415A00747_0022</name>
    <name evidence="1" type="ORF">MM415B00927_0029</name>
</gene>
<dbReference type="EMBL" id="MT142416">
    <property type="protein sequence ID" value="QJA80316.1"/>
    <property type="molecule type" value="Genomic_DNA"/>
</dbReference>
<dbReference type="EMBL" id="MT141444">
    <property type="protein sequence ID" value="QJA61542.1"/>
    <property type="molecule type" value="Genomic_DNA"/>
</dbReference>
<sequence>MAETPLLDKIKERMSNFKDISDFEDLYSESPKIHTNSIIHQMLVVHRNYVIEHIKLPIRHHLYTIAFGVCSWWVKLKCLLDLFRIIKKYPNPTKENTRYRNTHVTIDIVGRFNNFHNNTARDKLFNAAYPLITDEFEHDGYYAALRDWWVEEIIKEILAGRWLPRPEGWPQPKYWKEPQPYGGEHSIVYKLQRKRKEILELIGGNDV</sequence>
<evidence type="ECO:0000313" key="2">
    <source>
        <dbReference type="EMBL" id="QJA80316.1"/>
    </source>
</evidence>
<reference evidence="1" key="1">
    <citation type="submission" date="2020-03" db="EMBL/GenBank/DDBJ databases">
        <title>The deep terrestrial virosphere.</title>
        <authorList>
            <person name="Holmfeldt K."/>
            <person name="Nilsson E."/>
            <person name="Simone D."/>
            <person name="Lopez-Fernandez M."/>
            <person name="Wu X."/>
            <person name="de Brujin I."/>
            <person name="Lundin D."/>
            <person name="Andersson A."/>
            <person name="Bertilsson S."/>
            <person name="Dopson M."/>
        </authorList>
    </citation>
    <scope>NUCLEOTIDE SEQUENCE</scope>
    <source>
        <strain evidence="2">MM415A00747</strain>
        <strain evidence="1">MM415B00927</strain>
    </source>
</reference>
<accession>A0A6M3IY57</accession>
<evidence type="ECO:0000313" key="1">
    <source>
        <dbReference type="EMBL" id="QJA61542.1"/>
    </source>
</evidence>
<proteinExistence type="predicted"/>
<dbReference type="AlphaFoldDB" id="A0A6M3IY57"/>
<name>A0A6M3IY57_9ZZZZ</name>